<dbReference type="Proteomes" id="UP001186974">
    <property type="component" value="Unassembled WGS sequence"/>
</dbReference>
<proteinExistence type="predicted"/>
<protein>
    <submittedName>
        <fullName evidence="1">Uncharacterized protein</fullName>
    </submittedName>
</protein>
<gene>
    <name evidence="1" type="ORF">LTS18_010521</name>
</gene>
<accession>A0ACC3DL73</accession>
<feature type="non-terminal residue" evidence="1">
    <location>
        <position position="179"/>
    </location>
</feature>
<evidence type="ECO:0000313" key="1">
    <source>
        <dbReference type="EMBL" id="KAK3077347.1"/>
    </source>
</evidence>
<sequence>MEAPVVARPADHEARPQHRRNKSSSVFKSIINPKSYQRTPPEGPPSKRSVAHGSNAPSGSYSAVTALPMMPPDHPHANGPSQRVLSDIHNNQQNIPSSPSKEQKEERPKGLHKKTKSSVSLRSLGRDKDKEKDRETKSPSKKSLRSKEGKESQAKPKKSKSSTNLAAIFSRPKSSSKEQ</sequence>
<name>A0ACC3DL73_9PEZI</name>
<keyword evidence="2" id="KW-1185">Reference proteome</keyword>
<evidence type="ECO:0000313" key="2">
    <source>
        <dbReference type="Proteomes" id="UP001186974"/>
    </source>
</evidence>
<reference evidence="1" key="1">
    <citation type="submission" date="2024-09" db="EMBL/GenBank/DDBJ databases">
        <title>Black Yeasts Isolated from many extreme environments.</title>
        <authorList>
            <person name="Coleine C."/>
            <person name="Stajich J.E."/>
            <person name="Selbmann L."/>
        </authorList>
    </citation>
    <scope>NUCLEOTIDE SEQUENCE</scope>
    <source>
        <strain evidence="1">CCFEE 5737</strain>
    </source>
</reference>
<dbReference type="EMBL" id="JAWDJW010002951">
    <property type="protein sequence ID" value="KAK3077347.1"/>
    <property type="molecule type" value="Genomic_DNA"/>
</dbReference>
<comment type="caution">
    <text evidence="1">The sequence shown here is derived from an EMBL/GenBank/DDBJ whole genome shotgun (WGS) entry which is preliminary data.</text>
</comment>
<organism evidence="1 2">
    <name type="scientific">Coniosporium uncinatum</name>
    <dbReference type="NCBI Taxonomy" id="93489"/>
    <lineage>
        <taxon>Eukaryota</taxon>
        <taxon>Fungi</taxon>
        <taxon>Dikarya</taxon>
        <taxon>Ascomycota</taxon>
        <taxon>Pezizomycotina</taxon>
        <taxon>Dothideomycetes</taxon>
        <taxon>Dothideomycetes incertae sedis</taxon>
        <taxon>Coniosporium</taxon>
    </lineage>
</organism>